<dbReference type="GO" id="GO:0009055">
    <property type="term" value="F:electron transfer activity"/>
    <property type="evidence" value="ECO:0007669"/>
    <property type="project" value="InterPro"/>
</dbReference>
<dbReference type="PANTHER" id="PTHR40394">
    <property type="entry name" value="LIPOPROTEIN-RELATED"/>
    <property type="match status" value="1"/>
</dbReference>
<protein>
    <submittedName>
        <fullName evidence="6">Cytochrome C oxidase, cbb3-type, subunit III</fullName>
    </submittedName>
</protein>
<dbReference type="AlphaFoldDB" id="A0A1I1PGC8"/>
<feature type="domain" description="Cytochrome c" evidence="5">
    <location>
        <begin position="122"/>
        <end position="206"/>
    </location>
</feature>
<dbReference type="InterPro" id="IPR009056">
    <property type="entry name" value="Cyt_c-like_dom"/>
</dbReference>
<dbReference type="GO" id="GO:0046872">
    <property type="term" value="F:metal ion binding"/>
    <property type="evidence" value="ECO:0007669"/>
    <property type="project" value="UniProtKB-KW"/>
</dbReference>
<organism evidence="6 7">
    <name type="scientific">Spirosoma endophyticum</name>
    <dbReference type="NCBI Taxonomy" id="662367"/>
    <lineage>
        <taxon>Bacteria</taxon>
        <taxon>Pseudomonadati</taxon>
        <taxon>Bacteroidota</taxon>
        <taxon>Cytophagia</taxon>
        <taxon>Cytophagales</taxon>
        <taxon>Cytophagaceae</taxon>
        <taxon>Spirosoma</taxon>
    </lineage>
</organism>
<dbReference type="PANTHER" id="PTHR40394:SF2">
    <property type="entry name" value="QUINOL:CYTOCHROME C OXIDOREDUCTASE MEMBRANE PROTEIN"/>
    <property type="match status" value="1"/>
</dbReference>
<keyword evidence="7" id="KW-1185">Reference proteome</keyword>
<dbReference type="PROSITE" id="PS51257">
    <property type="entry name" value="PROKAR_LIPOPROTEIN"/>
    <property type="match status" value="1"/>
</dbReference>
<dbReference type="Gene3D" id="1.10.760.10">
    <property type="entry name" value="Cytochrome c-like domain"/>
    <property type="match status" value="1"/>
</dbReference>
<keyword evidence="3 4" id="KW-0408">Iron</keyword>
<gene>
    <name evidence="6" type="ORF">SAMN05216167_103262</name>
</gene>
<evidence type="ECO:0000256" key="3">
    <source>
        <dbReference type="ARBA" id="ARBA00023004"/>
    </source>
</evidence>
<dbReference type="GO" id="GO:0020037">
    <property type="term" value="F:heme binding"/>
    <property type="evidence" value="ECO:0007669"/>
    <property type="project" value="InterPro"/>
</dbReference>
<dbReference type="InterPro" id="IPR036909">
    <property type="entry name" value="Cyt_c-like_dom_sf"/>
</dbReference>
<evidence type="ECO:0000259" key="5">
    <source>
        <dbReference type="PROSITE" id="PS51007"/>
    </source>
</evidence>
<keyword evidence="2 4" id="KW-0479">Metal-binding</keyword>
<evidence type="ECO:0000256" key="4">
    <source>
        <dbReference type="PROSITE-ProRule" id="PRU00433"/>
    </source>
</evidence>
<evidence type="ECO:0000313" key="7">
    <source>
        <dbReference type="Proteomes" id="UP000198598"/>
    </source>
</evidence>
<evidence type="ECO:0000256" key="1">
    <source>
        <dbReference type="ARBA" id="ARBA00022617"/>
    </source>
</evidence>
<dbReference type="STRING" id="662367.SAMN05216167_103262"/>
<name>A0A1I1PGC8_9BACT</name>
<evidence type="ECO:0000313" key="6">
    <source>
        <dbReference type="EMBL" id="SFD08847.1"/>
    </source>
</evidence>
<dbReference type="PROSITE" id="PS51007">
    <property type="entry name" value="CYTC"/>
    <property type="match status" value="1"/>
</dbReference>
<accession>A0A1I1PGC8</accession>
<dbReference type="Pfam" id="PF13442">
    <property type="entry name" value="Cytochrome_CBB3"/>
    <property type="match status" value="1"/>
</dbReference>
<reference evidence="6 7" key="1">
    <citation type="submission" date="2016-10" db="EMBL/GenBank/DDBJ databases">
        <authorList>
            <person name="de Groot N.N."/>
        </authorList>
    </citation>
    <scope>NUCLEOTIDE SEQUENCE [LARGE SCALE GENOMIC DNA]</scope>
    <source>
        <strain evidence="6 7">DSM 26130</strain>
    </source>
</reference>
<proteinExistence type="predicted"/>
<sequence length="208" mass="23074">MFSIKMITKHTSITALAIVGLLFVGSACKKGHDNTGVVYAPQMYEPVGYEPYRQSRANTINVRENGLNMRLPARGTVARPNYHTTFGTGANKTTDLMMYNIPADSIGIAERVLTNPIADSEKMQAEGQVLYTRYCSHCHGATGKGDGPVAKEYKGVPNYSTDAYKTMNDGHIFHVITHGKGRMWPHGSQITPEDRWKIVQYVHKLQQG</sequence>
<dbReference type="Proteomes" id="UP000198598">
    <property type="component" value="Unassembled WGS sequence"/>
</dbReference>
<dbReference type="SUPFAM" id="SSF46626">
    <property type="entry name" value="Cytochrome c"/>
    <property type="match status" value="1"/>
</dbReference>
<keyword evidence="1 4" id="KW-0349">Heme</keyword>
<evidence type="ECO:0000256" key="2">
    <source>
        <dbReference type="ARBA" id="ARBA00022723"/>
    </source>
</evidence>
<dbReference type="EMBL" id="FOLQ01000003">
    <property type="protein sequence ID" value="SFD08847.1"/>
    <property type="molecule type" value="Genomic_DNA"/>
</dbReference>